<comment type="caution">
    <text evidence="1">The sequence shown here is derived from an EMBL/GenBank/DDBJ whole genome shotgun (WGS) entry which is preliminary data.</text>
</comment>
<proteinExistence type="predicted"/>
<gene>
    <name evidence="1" type="ORF">BAVI_07606</name>
</gene>
<organism evidence="1 2">
    <name type="scientific">Neobacillus vireti LMG 21834</name>
    <dbReference type="NCBI Taxonomy" id="1131730"/>
    <lineage>
        <taxon>Bacteria</taxon>
        <taxon>Bacillati</taxon>
        <taxon>Bacillota</taxon>
        <taxon>Bacilli</taxon>
        <taxon>Bacillales</taxon>
        <taxon>Bacillaceae</taxon>
        <taxon>Neobacillus</taxon>
    </lineage>
</organism>
<protein>
    <submittedName>
        <fullName evidence="1">Uncharacterized protein</fullName>
    </submittedName>
</protein>
<sequence>MAKSFFLWLLFSHKIDCKLFILISKANKNELIYSNFLFPVLITNRQVTKFVVLNNVALHDKMNKLY</sequence>
<dbReference type="AlphaFoldDB" id="A0AB94IQV9"/>
<dbReference type="EMBL" id="ALAN01000054">
    <property type="protein sequence ID" value="ETI69426.1"/>
    <property type="molecule type" value="Genomic_DNA"/>
</dbReference>
<dbReference type="Proteomes" id="UP000018877">
    <property type="component" value="Unassembled WGS sequence"/>
</dbReference>
<reference evidence="1 2" key="1">
    <citation type="journal article" date="2014" name="Environ. Microbiol.">
        <title>The nitrate-ammonifying and nosZ-carrying bacterium Bacillus vireti is a potent source and sink for nitric and nitrous oxide under high nitrate conditions.</title>
        <authorList>
            <person name="Mania D."/>
            <person name="Heylen K."/>
            <person name="van Spanning R.J."/>
            <person name="Frostegard A."/>
        </authorList>
    </citation>
    <scope>NUCLEOTIDE SEQUENCE [LARGE SCALE GENOMIC DNA]</scope>
    <source>
        <strain evidence="1 2">LMG 21834</strain>
    </source>
</reference>
<keyword evidence="2" id="KW-1185">Reference proteome</keyword>
<accession>A0AB94IQV9</accession>
<evidence type="ECO:0000313" key="1">
    <source>
        <dbReference type="EMBL" id="ETI69426.1"/>
    </source>
</evidence>
<evidence type="ECO:0000313" key="2">
    <source>
        <dbReference type="Proteomes" id="UP000018877"/>
    </source>
</evidence>
<name>A0AB94IQV9_9BACI</name>